<proteinExistence type="predicted"/>
<keyword evidence="2" id="KW-1185">Reference proteome</keyword>
<gene>
    <name evidence="1" type="ORF">OB236_17860</name>
</gene>
<evidence type="ECO:0000313" key="1">
    <source>
        <dbReference type="EMBL" id="MCU6793972.1"/>
    </source>
</evidence>
<name>A0ABT2UH84_9BACL</name>
<protein>
    <submittedName>
        <fullName evidence="1">Uncharacterized protein</fullName>
    </submittedName>
</protein>
<comment type="caution">
    <text evidence="1">The sequence shown here is derived from an EMBL/GenBank/DDBJ whole genome shotgun (WGS) entry which is preliminary data.</text>
</comment>
<sequence length="62" mass="7319">MLKHKERSLDPLRTNKQRLDDIVRTIEDLETPRLQRRTAIKLREKQLNKILINNDEVAAAAE</sequence>
<dbReference type="RefSeq" id="WP_262685201.1">
    <property type="nucleotide sequence ID" value="NZ_JAOQIO010000071.1"/>
</dbReference>
<dbReference type="Proteomes" id="UP001652445">
    <property type="component" value="Unassembled WGS sequence"/>
</dbReference>
<evidence type="ECO:0000313" key="2">
    <source>
        <dbReference type="Proteomes" id="UP001652445"/>
    </source>
</evidence>
<organism evidence="1 2">
    <name type="scientific">Paenibacillus baimaensis</name>
    <dbReference type="NCBI Taxonomy" id="2982185"/>
    <lineage>
        <taxon>Bacteria</taxon>
        <taxon>Bacillati</taxon>
        <taxon>Bacillota</taxon>
        <taxon>Bacilli</taxon>
        <taxon>Bacillales</taxon>
        <taxon>Paenibacillaceae</taxon>
        <taxon>Paenibacillus</taxon>
    </lineage>
</organism>
<reference evidence="1 2" key="1">
    <citation type="submission" date="2022-09" db="EMBL/GenBank/DDBJ databases">
        <authorList>
            <person name="Han X.L."/>
            <person name="Wang Q."/>
            <person name="Lu T."/>
        </authorList>
    </citation>
    <scope>NUCLEOTIDE SEQUENCE [LARGE SCALE GENOMIC DNA]</scope>
    <source>
        <strain evidence="1 2">WQ 127069</strain>
    </source>
</reference>
<dbReference type="EMBL" id="JAOQIO010000071">
    <property type="protein sequence ID" value="MCU6793972.1"/>
    <property type="molecule type" value="Genomic_DNA"/>
</dbReference>
<accession>A0ABT2UH84</accession>